<evidence type="ECO:0000259" key="1">
    <source>
        <dbReference type="PROSITE" id="PS51934"/>
    </source>
</evidence>
<dbReference type="PANTHER" id="PTHR46137:SF4">
    <property type="entry name" value="PROTEIN LEAD-SENSITIVE 1"/>
    <property type="match status" value="1"/>
</dbReference>
<evidence type="ECO:0000313" key="2">
    <source>
        <dbReference type="EMBL" id="PRQ60654.1"/>
    </source>
</evidence>
<dbReference type="PANTHER" id="PTHR46137">
    <property type="entry name" value="OS05G0310600 PROTEIN"/>
    <property type="match status" value="1"/>
</dbReference>
<dbReference type="OMA" id="VIHFMGV"/>
<sequence length="221" mass="25413">MVYIINEIDRESLRPGDHIYAYRKLHSYSHHGIFIEGDRVIHYNITQEGNTSKRTKHCKNCGIDKNHLRGVVKSCVDCLLKRHTLRRFQYALGYGRYLTNWPGTCTTGRADPPEVTISRANDLFNNKVEFGDYNLFENNCEAFAVFCKTGKRVSDQASVAMSWMKAGVKMARDRLLRDVWVHHGEEQYNRLKQMIDSWLAQTSSLAQMIANLQGDHQVTGA</sequence>
<feature type="domain" description="LRAT" evidence="1">
    <location>
        <begin position="20"/>
        <end position="156"/>
    </location>
</feature>
<dbReference type="Gene3D" id="3.90.1720.10">
    <property type="entry name" value="endopeptidase domain like (from Nostoc punctiforme)"/>
    <property type="match status" value="1"/>
</dbReference>
<proteinExistence type="predicted"/>
<dbReference type="InterPro" id="IPR007053">
    <property type="entry name" value="LRAT_dom"/>
</dbReference>
<gene>
    <name evidence="2" type="ORF">RchiOBHm_Chr1g0383641</name>
</gene>
<dbReference type="STRING" id="74649.A0A2P6SPN0"/>
<dbReference type="Proteomes" id="UP000238479">
    <property type="component" value="Chromosome 1"/>
</dbReference>
<dbReference type="Pfam" id="PF04970">
    <property type="entry name" value="LRAT"/>
    <property type="match status" value="1"/>
</dbReference>
<dbReference type="Gramene" id="PRQ60654">
    <property type="protein sequence ID" value="PRQ60654"/>
    <property type="gene ID" value="RchiOBHm_Chr1g0383641"/>
</dbReference>
<name>A0A2P6SPN0_ROSCH</name>
<keyword evidence="3" id="KW-1185">Reference proteome</keyword>
<evidence type="ECO:0000313" key="3">
    <source>
        <dbReference type="Proteomes" id="UP000238479"/>
    </source>
</evidence>
<protein>
    <submittedName>
        <fullName evidence="2">Putative LRAT-like domain-containing protein</fullName>
    </submittedName>
</protein>
<dbReference type="AlphaFoldDB" id="A0A2P6SPN0"/>
<dbReference type="EMBL" id="PDCK01000039">
    <property type="protein sequence ID" value="PRQ60654.1"/>
    <property type="molecule type" value="Genomic_DNA"/>
</dbReference>
<dbReference type="PROSITE" id="PS51934">
    <property type="entry name" value="LRAT"/>
    <property type="match status" value="1"/>
</dbReference>
<reference evidence="2 3" key="1">
    <citation type="journal article" date="2018" name="Nat. Genet.">
        <title>The Rosa genome provides new insights in the design of modern roses.</title>
        <authorList>
            <person name="Bendahmane M."/>
        </authorList>
    </citation>
    <scope>NUCLEOTIDE SEQUENCE [LARGE SCALE GENOMIC DNA]</scope>
    <source>
        <strain evidence="3">cv. Old Blush</strain>
    </source>
</reference>
<comment type="caution">
    <text evidence="2">The sequence shown here is derived from an EMBL/GenBank/DDBJ whole genome shotgun (WGS) entry which is preliminary data.</text>
</comment>
<organism evidence="2 3">
    <name type="scientific">Rosa chinensis</name>
    <name type="common">China rose</name>
    <dbReference type="NCBI Taxonomy" id="74649"/>
    <lineage>
        <taxon>Eukaryota</taxon>
        <taxon>Viridiplantae</taxon>
        <taxon>Streptophyta</taxon>
        <taxon>Embryophyta</taxon>
        <taxon>Tracheophyta</taxon>
        <taxon>Spermatophyta</taxon>
        <taxon>Magnoliopsida</taxon>
        <taxon>eudicotyledons</taxon>
        <taxon>Gunneridae</taxon>
        <taxon>Pentapetalae</taxon>
        <taxon>rosids</taxon>
        <taxon>fabids</taxon>
        <taxon>Rosales</taxon>
        <taxon>Rosaceae</taxon>
        <taxon>Rosoideae</taxon>
        <taxon>Rosoideae incertae sedis</taxon>
        <taxon>Rosa</taxon>
    </lineage>
</organism>
<accession>A0A2P6SPN0</accession>